<comment type="caution">
    <text evidence="1">The sequence shown here is derived from an EMBL/GenBank/DDBJ whole genome shotgun (WGS) entry which is preliminary data.</text>
</comment>
<protein>
    <submittedName>
        <fullName evidence="1">Uncharacterized protein</fullName>
    </submittedName>
</protein>
<evidence type="ECO:0000313" key="2">
    <source>
        <dbReference type="EMBL" id="KAF7264703.1"/>
    </source>
</evidence>
<evidence type="ECO:0000313" key="3">
    <source>
        <dbReference type="Proteomes" id="UP000625711"/>
    </source>
</evidence>
<proteinExistence type="predicted"/>
<dbReference type="EMBL" id="JAACXV010016249">
    <property type="protein sequence ID" value="KAF7264700.1"/>
    <property type="molecule type" value="Genomic_DNA"/>
</dbReference>
<dbReference type="AlphaFoldDB" id="A0A834HTZ2"/>
<organism evidence="1 3">
    <name type="scientific">Rhynchophorus ferrugineus</name>
    <name type="common">Red palm weevil</name>
    <name type="synonym">Curculio ferrugineus</name>
    <dbReference type="NCBI Taxonomy" id="354439"/>
    <lineage>
        <taxon>Eukaryota</taxon>
        <taxon>Metazoa</taxon>
        <taxon>Ecdysozoa</taxon>
        <taxon>Arthropoda</taxon>
        <taxon>Hexapoda</taxon>
        <taxon>Insecta</taxon>
        <taxon>Pterygota</taxon>
        <taxon>Neoptera</taxon>
        <taxon>Endopterygota</taxon>
        <taxon>Coleoptera</taxon>
        <taxon>Polyphaga</taxon>
        <taxon>Cucujiformia</taxon>
        <taxon>Curculionidae</taxon>
        <taxon>Dryophthorinae</taxon>
        <taxon>Rhynchophorus</taxon>
    </lineage>
</organism>
<evidence type="ECO:0000313" key="1">
    <source>
        <dbReference type="EMBL" id="KAF7264700.1"/>
    </source>
</evidence>
<dbReference type="EMBL" id="JAACXV010016247">
    <property type="protein sequence ID" value="KAF7264703.1"/>
    <property type="molecule type" value="Genomic_DNA"/>
</dbReference>
<reference evidence="1" key="1">
    <citation type="submission" date="2020-08" db="EMBL/GenBank/DDBJ databases">
        <title>Genome sequencing and assembly of the red palm weevil Rhynchophorus ferrugineus.</title>
        <authorList>
            <person name="Dias G.B."/>
            <person name="Bergman C.M."/>
            <person name="Manee M."/>
        </authorList>
    </citation>
    <scope>NUCLEOTIDE SEQUENCE</scope>
    <source>
        <strain evidence="1">AA-2017</strain>
        <tissue evidence="1">Whole larva</tissue>
    </source>
</reference>
<sequence>MLMARQGAQPSGATRHGGVIRRRQVLQLLQSRHLRLPTSGINKPRAPLPTKIAEYNVKSSGKYARNAATEVNLNKAARDRCPLIEETSRLKKMTTGRNNGPPPQLEISKIVFLYSETIVGREVSRPDGG</sequence>
<name>A0A834HTZ2_RHYFE</name>
<keyword evidence="3" id="KW-1185">Reference proteome</keyword>
<accession>A0A834HTZ2</accession>
<dbReference type="Proteomes" id="UP000625711">
    <property type="component" value="Unassembled WGS sequence"/>
</dbReference>
<gene>
    <name evidence="2" type="ORF">GWI33_022591</name>
    <name evidence="1" type="ORF">GWI33_022594</name>
</gene>